<gene>
    <name evidence="2" type="ORF">GCM10022377_17610</name>
</gene>
<feature type="compositionally biased region" description="Pro residues" evidence="1">
    <location>
        <begin position="198"/>
        <end position="210"/>
    </location>
</feature>
<accession>A0ABP7DHG8</accession>
<dbReference type="EMBL" id="BAABCJ010000002">
    <property type="protein sequence ID" value="GAA3704426.1"/>
    <property type="molecule type" value="Genomic_DNA"/>
</dbReference>
<dbReference type="Pfam" id="PF13376">
    <property type="entry name" value="OmdA"/>
    <property type="match status" value="1"/>
</dbReference>
<protein>
    <submittedName>
        <fullName evidence="2">YdeI/OmpD-associated family protein</fullName>
    </submittedName>
</protein>
<evidence type="ECO:0000256" key="1">
    <source>
        <dbReference type="SAM" id="MobiDB-lite"/>
    </source>
</evidence>
<organism evidence="2 3">
    <name type="scientific">Zhihengliuella alba</name>
    <dbReference type="NCBI Taxonomy" id="547018"/>
    <lineage>
        <taxon>Bacteria</taxon>
        <taxon>Bacillati</taxon>
        <taxon>Actinomycetota</taxon>
        <taxon>Actinomycetes</taxon>
        <taxon>Micrococcales</taxon>
        <taxon>Micrococcaceae</taxon>
        <taxon>Zhihengliuella</taxon>
    </lineage>
</organism>
<comment type="caution">
    <text evidence="2">The sequence shown here is derived from an EMBL/GenBank/DDBJ whole genome shotgun (WGS) entry which is preliminary data.</text>
</comment>
<dbReference type="Proteomes" id="UP001501536">
    <property type="component" value="Unassembled WGS sequence"/>
</dbReference>
<name>A0ABP7DHG8_9MICC</name>
<sequence length="210" mass="23063">MADLPELLVPDADAWHAWLLEHHASSAGVSLVLTKKNGTTTQLTYDQAVAEALCFGWIDGRRNARDAETFANRFTPRRPGGMWSQRNVRLVERLIADGRLQPAGLAQVEAARADGRWERAYAGSASAEPPAELAAALAEHPGARGIYAELNAANRFALYHRVQTLKRPESRVRRARELVALLEQRIAPHPQPGFSTPPRKPSPPKSPSAE</sequence>
<evidence type="ECO:0000313" key="3">
    <source>
        <dbReference type="Proteomes" id="UP001501536"/>
    </source>
</evidence>
<feature type="region of interest" description="Disordered" evidence="1">
    <location>
        <begin position="184"/>
        <end position="210"/>
    </location>
</feature>
<keyword evidence="3" id="KW-1185">Reference proteome</keyword>
<reference evidence="3" key="1">
    <citation type="journal article" date="2019" name="Int. J. Syst. Evol. Microbiol.">
        <title>The Global Catalogue of Microorganisms (GCM) 10K type strain sequencing project: providing services to taxonomists for standard genome sequencing and annotation.</title>
        <authorList>
            <consortium name="The Broad Institute Genomics Platform"/>
            <consortium name="The Broad Institute Genome Sequencing Center for Infectious Disease"/>
            <person name="Wu L."/>
            <person name="Ma J."/>
        </authorList>
    </citation>
    <scope>NUCLEOTIDE SEQUENCE [LARGE SCALE GENOMIC DNA]</scope>
    <source>
        <strain evidence="3">JCM 16961</strain>
    </source>
</reference>
<evidence type="ECO:0000313" key="2">
    <source>
        <dbReference type="EMBL" id="GAA3704426.1"/>
    </source>
</evidence>
<proteinExistence type="predicted"/>
<dbReference type="RefSeq" id="WP_344883033.1">
    <property type="nucleotide sequence ID" value="NZ_BAABCJ010000002.1"/>
</dbReference>